<feature type="region of interest" description="Disordered" evidence="4">
    <location>
        <begin position="665"/>
        <end position="717"/>
    </location>
</feature>
<dbReference type="SUPFAM" id="SSF48613">
    <property type="entry name" value="Heme oxygenase-like"/>
    <property type="match status" value="1"/>
</dbReference>
<keyword evidence="5" id="KW-1133">Transmembrane helix</keyword>
<evidence type="ECO:0000313" key="6">
    <source>
        <dbReference type="EMBL" id="TIC63473.1"/>
    </source>
</evidence>
<dbReference type="CDD" id="cd19165">
    <property type="entry name" value="HemeO"/>
    <property type="match status" value="1"/>
</dbReference>
<accession>A0A4V4N348</accession>
<feature type="compositionally biased region" description="Basic and acidic residues" evidence="4">
    <location>
        <begin position="623"/>
        <end position="635"/>
    </location>
</feature>
<dbReference type="PANTHER" id="PTHR10720:SF0">
    <property type="entry name" value="HEME OXYGENASE"/>
    <property type="match status" value="1"/>
</dbReference>
<reference evidence="6 7" key="1">
    <citation type="submission" date="2019-03" db="EMBL/GenBank/DDBJ databases">
        <title>Sequencing 25 genomes of Wallemia mellicola.</title>
        <authorList>
            <person name="Gostincar C."/>
        </authorList>
    </citation>
    <scope>NUCLEOTIDE SEQUENCE [LARGE SCALE GENOMIC DNA]</scope>
    <source>
        <strain evidence="6 7">EXF-757</strain>
    </source>
</reference>
<evidence type="ECO:0000256" key="5">
    <source>
        <dbReference type="SAM" id="Phobius"/>
    </source>
</evidence>
<name>A0A4V4N348_9BASI</name>
<dbReference type="GO" id="GO:0006788">
    <property type="term" value="P:heme oxidation"/>
    <property type="evidence" value="ECO:0007669"/>
    <property type="project" value="InterPro"/>
</dbReference>
<evidence type="ECO:0008006" key="8">
    <source>
        <dbReference type="Google" id="ProtNLM"/>
    </source>
</evidence>
<dbReference type="Pfam" id="PF01126">
    <property type="entry name" value="Heme_oxygenase"/>
    <property type="match status" value="1"/>
</dbReference>
<dbReference type="InterPro" id="IPR016053">
    <property type="entry name" value="Haem_Oase-like"/>
</dbReference>
<keyword evidence="1" id="KW-0349">Heme</keyword>
<keyword evidence="2" id="KW-0479">Metal-binding</keyword>
<dbReference type="GO" id="GO:0046872">
    <property type="term" value="F:metal ion binding"/>
    <property type="evidence" value="ECO:0007669"/>
    <property type="project" value="UniProtKB-KW"/>
</dbReference>
<feature type="compositionally biased region" description="Basic residues" evidence="4">
    <location>
        <begin position="543"/>
        <end position="554"/>
    </location>
</feature>
<proteinExistence type="predicted"/>
<organism evidence="6 7">
    <name type="scientific">Wallemia mellicola</name>
    <dbReference type="NCBI Taxonomy" id="1708541"/>
    <lineage>
        <taxon>Eukaryota</taxon>
        <taxon>Fungi</taxon>
        <taxon>Dikarya</taxon>
        <taxon>Basidiomycota</taxon>
        <taxon>Wallemiomycotina</taxon>
        <taxon>Wallemiomycetes</taxon>
        <taxon>Wallemiales</taxon>
        <taxon>Wallemiaceae</taxon>
        <taxon>Wallemia</taxon>
    </lineage>
</organism>
<dbReference type="Gene3D" id="1.20.910.10">
    <property type="entry name" value="Heme oxygenase-like"/>
    <property type="match status" value="1"/>
</dbReference>
<dbReference type="AlphaFoldDB" id="A0A4V4N348"/>
<comment type="caution">
    <text evidence="6">The sequence shown here is derived from an EMBL/GenBank/DDBJ whole genome shotgun (WGS) entry which is preliminary data.</text>
</comment>
<feature type="compositionally biased region" description="Polar residues" evidence="4">
    <location>
        <begin position="508"/>
        <end position="534"/>
    </location>
</feature>
<gene>
    <name evidence="6" type="ORF">E3Q01_03352</name>
</gene>
<dbReference type="PANTHER" id="PTHR10720">
    <property type="entry name" value="HEME OXYGENASE"/>
    <property type="match status" value="1"/>
</dbReference>
<feature type="transmembrane region" description="Helical" evidence="5">
    <location>
        <begin position="273"/>
        <end position="297"/>
    </location>
</feature>
<evidence type="ECO:0000256" key="3">
    <source>
        <dbReference type="ARBA" id="ARBA00023004"/>
    </source>
</evidence>
<dbReference type="Proteomes" id="UP000310708">
    <property type="component" value="Unassembled WGS sequence"/>
</dbReference>
<feature type="region of interest" description="Disordered" evidence="4">
    <location>
        <begin position="608"/>
        <end position="635"/>
    </location>
</feature>
<feature type="compositionally biased region" description="Polar residues" evidence="4">
    <location>
        <begin position="665"/>
        <end position="681"/>
    </location>
</feature>
<evidence type="ECO:0000313" key="7">
    <source>
        <dbReference type="Proteomes" id="UP000310708"/>
    </source>
</evidence>
<keyword evidence="5" id="KW-0472">Membrane</keyword>
<feature type="region of interest" description="Disordered" evidence="4">
    <location>
        <begin position="507"/>
        <end position="593"/>
    </location>
</feature>
<sequence>MNTADIEQTPASKLLKSGTQIAHDLVAQSPTAVRLLSAQMPFSTFVKYTIWLHELYDTLEIAIQKNSSDPHLSPLSRLDVLARAPALKSDLTNLLSASTKEFQSEKGEQNWREHPFAKAVLKQLPPSLQTYRERIASANGLQLASHAYVRYLGDLSGGQIIQRKLGKAYMLEQLDAKQFYDFPPLDPSQEYPANAAEVKNIKNWFRKSLDIIAQSVEEKQILIDEASKAFIFNSDMFIDLEKHSVTTPELSLPAEQSTTQTARIEQTAPADQTYLRIIFALLLILIVFYHINLFIFVNITVPLGSFHPSYHGHIRNINIMTARRWDGEIVPALRKRLESESSELTKRMSAHNEGANGPLKQYSQMSTLSPVNAIPTPKAKSSRSKDNFAFVAPLPASLLHEKMPDGTASDDSTEEDTFIESTNARIKFPKRNRQPNTSNVLTKSNIPRRVRPRANTNVSMMHNRHRSNDEEMLEIAKLGHTGYMKESEDVYGGYEQENAQEVVDTEITRPSTSSAAKNIPQSTNRSQGGRSYSSFGMYDNQSKPKKKVKRRVPTKGRQSEPYRPPTPETDVDLEPWSVPPSTSTNLPPGKSWDDVVVPTLARKMEMEKHREDEIWSSTGSLNKKPDNRRSKNEIELDTIHDYRASQLSDASMQPEEIITTPQSIHNTLQPDYSLRPVSQQTFDDRSNILRSPVQQVPPAQRHYKEEQRPAKKKKSAKCCLIM</sequence>
<dbReference type="InterPro" id="IPR016084">
    <property type="entry name" value="Haem_Oase-like_multi-hlx"/>
</dbReference>
<keyword evidence="5" id="KW-0812">Transmembrane</keyword>
<dbReference type="InterPro" id="IPR002051">
    <property type="entry name" value="Haem_Oase"/>
</dbReference>
<keyword evidence="3" id="KW-0408">Iron</keyword>
<evidence type="ECO:0000256" key="2">
    <source>
        <dbReference type="ARBA" id="ARBA00022723"/>
    </source>
</evidence>
<protein>
    <recommendedName>
        <fullName evidence="8">Heme oxygenase-like protein</fullName>
    </recommendedName>
</protein>
<evidence type="ECO:0000256" key="1">
    <source>
        <dbReference type="ARBA" id="ARBA00022617"/>
    </source>
</evidence>
<dbReference type="EMBL" id="SPRX01000047">
    <property type="protein sequence ID" value="TIC63473.1"/>
    <property type="molecule type" value="Genomic_DNA"/>
</dbReference>
<evidence type="ECO:0000256" key="4">
    <source>
        <dbReference type="SAM" id="MobiDB-lite"/>
    </source>
</evidence>
<dbReference type="GO" id="GO:0004392">
    <property type="term" value="F:heme oxygenase (decyclizing) activity"/>
    <property type="evidence" value="ECO:0007669"/>
    <property type="project" value="InterPro"/>
</dbReference>